<name>A0A1V6RCT6_9EURO</name>
<organism evidence="2 3">
    <name type="scientific">Penicillium vulpinum</name>
    <dbReference type="NCBI Taxonomy" id="29845"/>
    <lineage>
        <taxon>Eukaryota</taxon>
        <taxon>Fungi</taxon>
        <taxon>Dikarya</taxon>
        <taxon>Ascomycota</taxon>
        <taxon>Pezizomycotina</taxon>
        <taxon>Eurotiomycetes</taxon>
        <taxon>Eurotiomycetidae</taxon>
        <taxon>Eurotiales</taxon>
        <taxon>Aspergillaceae</taxon>
        <taxon>Penicillium</taxon>
    </lineage>
</organism>
<gene>
    <name evidence="2" type="ORF">PENVUL_c067G08438</name>
</gene>
<dbReference type="InterPro" id="IPR050982">
    <property type="entry name" value="Auxin_biosynth/cation_transpt"/>
</dbReference>
<dbReference type="Gene3D" id="3.50.50.60">
    <property type="entry name" value="FAD/NAD(P)-binding domain"/>
    <property type="match status" value="1"/>
</dbReference>
<dbReference type="GO" id="GO:0004497">
    <property type="term" value="F:monooxygenase activity"/>
    <property type="evidence" value="ECO:0007669"/>
    <property type="project" value="TreeGrafter"/>
</dbReference>
<comment type="caution">
    <text evidence="2">The sequence shown here is derived from an EMBL/GenBank/DDBJ whole genome shotgun (WGS) entry which is preliminary data.</text>
</comment>
<dbReference type="SUPFAM" id="SSF51905">
    <property type="entry name" value="FAD/NAD(P)-binding domain"/>
    <property type="match status" value="1"/>
</dbReference>
<dbReference type="Proteomes" id="UP000191518">
    <property type="component" value="Unassembled WGS sequence"/>
</dbReference>
<accession>A0A1V6RCT6</accession>
<keyword evidence="1" id="KW-0560">Oxidoreductase</keyword>
<evidence type="ECO:0008006" key="4">
    <source>
        <dbReference type="Google" id="ProtNLM"/>
    </source>
</evidence>
<reference evidence="3" key="1">
    <citation type="journal article" date="2017" name="Nat. Microbiol.">
        <title>Global analysis of biosynthetic gene clusters reveals vast potential of secondary metabolite production in Penicillium species.</title>
        <authorList>
            <person name="Nielsen J.C."/>
            <person name="Grijseels S."/>
            <person name="Prigent S."/>
            <person name="Ji B."/>
            <person name="Dainat J."/>
            <person name="Nielsen K.F."/>
            <person name="Frisvad J.C."/>
            <person name="Workman M."/>
            <person name="Nielsen J."/>
        </authorList>
    </citation>
    <scope>NUCLEOTIDE SEQUENCE [LARGE SCALE GENOMIC DNA]</scope>
    <source>
        <strain evidence="3">IBT 29486</strain>
    </source>
</reference>
<dbReference type="AlphaFoldDB" id="A0A1V6RCT6"/>
<dbReference type="PANTHER" id="PTHR43539:SF68">
    <property type="entry name" value="FLAVIN-BINDING MONOOXYGENASE-LIKE PROTEIN (AFU_ORTHOLOGUE AFUA_4G09220)"/>
    <property type="match status" value="1"/>
</dbReference>
<dbReference type="PANTHER" id="PTHR43539">
    <property type="entry name" value="FLAVIN-BINDING MONOOXYGENASE-LIKE PROTEIN (AFU_ORTHOLOGUE AFUA_4G09220)"/>
    <property type="match status" value="1"/>
</dbReference>
<dbReference type="GO" id="GO:0050660">
    <property type="term" value="F:flavin adenine dinucleotide binding"/>
    <property type="evidence" value="ECO:0007669"/>
    <property type="project" value="TreeGrafter"/>
</dbReference>
<evidence type="ECO:0000313" key="3">
    <source>
        <dbReference type="Proteomes" id="UP000191518"/>
    </source>
</evidence>
<sequence>MWAPDEFPCALPEIGLPEEVSLSSAAEWLSLELGKLSEASFTKDAIWRDSFALTGTLRTFYTSKSAIAAWRDTAGVLGANSFEANSTTAKVTRLGKNTAWVDVHFTFETEKSPSLSCSGYASLIYTKEGEWKIWVLRTTLEQLKGHGNVDLLEETRVNESPKNHPTSSNGFLHFDCVVVGGGQAGLSCGGRLKALSVSYVVLDKNDQVGDSWKTRYDSVKLHTPREFSHLPFYRTFPGTYREFLTKDDLAQGYKEWVDRLGITVWQKSTLISGAWNETEEIWELNLLRQGCSQTITCSHVIIAAGGGCQNPLVPKYANSGNFGGLALHSSEYESAKEWAGKHGIVVGTANTAHDVAEDMVAAGMASVTMVQRSPTYVLPHEYYKAVLDTLYNESTPTETADRIFNSSPLALTRLLCNTTLHSMARGEPGRFDALEAAGFKVERYGDIVHSLYSRFGGHYMDVGASAKISKGLIKVKSDALPVEYLEDGLHFTDGSNLNADVVVFATGFVGNMRHTVADLFGKDVAALVDDFWGVDAEGELKGAFKPTGNPRLWYHGGALGHASV</sequence>
<proteinExistence type="predicted"/>
<evidence type="ECO:0000313" key="2">
    <source>
        <dbReference type="EMBL" id="OQD98992.1"/>
    </source>
</evidence>
<dbReference type="Pfam" id="PF13738">
    <property type="entry name" value="Pyr_redox_3"/>
    <property type="match status" value="1"/>
</dbReference>
<keyword evidence="3" id="KW-1185">Reference proteome</keyword>
<protein>
    <recommendedName>
        <fullName evidence="4">FAD/NAD(P)-binding domain-containing protein</fullName>
    </recommendedName>
</protein>
<dbReference type="EMBL" id="MDYP01000067">
    <property type="protein sequence ID" value="OQD98992.1"/>
    <property type="molecule type" value="Genomic_DNA"/>
</dbReference>
<evidence type="ECO:0000256" key="1">
    <source>
        <dbReference type="ARBA" id="ARBA00023002"/>
    </source>
</evidence>
<dbReference type="InterPro" id="IPR036188">
    <property type="entry name" value="FAD/NAD-bd_sf"/>
</dbReference>